<protein>
    <submittedName>
        <fullName evidence="2">Uncharacterized protein</fullName>
    </submittedName>
</protein>
<dbReference type="PROSITE" id="PS51257">
    <property type="entry name" value="PROKAR_LIPOPROTEIN"/>
    <property type="match status" value="1"/>
</dbReference>
<keyword evidence="1" id="KW-0812">Transmembrane</keyword>
<reference evidence="2 3" key="1">
    <citation type="submission" date="2020-02" db="EMBL/GenBank/DDBJ databases">
        <title>Genome sequencing for Kineobactrum sp. M2.</title>
        <authorList>
            <person name="Park S.-J."/>
        </authorList>
    </citation>
    <scope>NUCLEOTIDE SEQUENCE [LARGE SCALE GENOMIC DNA]</scope>
    <source>
        <strain evidence="2 3">M2</strain>
    </source>
</reference>
<evidence type="ECO:0000313" key="2">
    <source>
        <dbReference type="EMBL" id="QIB67034.1"/>
    </source>
</evidence>
<sequence>MAKFEILSLITSLLAIFVSCLALYRSRKTHSELVEFEKVHVKLSRRQIEEYEAKDAARQKTTLGAKLIDSGGIRLQVSNLGEASAKDIWIRIEDPDSYNPLVSGDYKQKIPYPSLNPGEDFTLTAFIPLSVTQQVYPIALRWLNEDGTQGDFRCTVSR</sequence>
<accession>A0A6C0UAU0</accession>
<name>A0A6C0UAU0_9GAMM</name>
<dbReference type="KEGG" id="kim:G3T16_18190"/>
<dbReference type="RefSeq" id="WP_163496462.1">
    <property type="nucleotide sequence ID" value="NZ_CP048711.1"/>
</dbReference>
<keyword evidence="1" id="KW-1133">Transmembrane helix</keyword>
<proteinExistence type="predicted"/>
<dbReference type="EMBL" id="CP048711">
    <property type="protein sequence ID" value="QIB67034.1"/>
    <property type="molecule type" value="Genomic_DNA"/>
</dbReference>
<keyword evidence="1" id="KW-0472">Membrane</keyword>
<gene>
    <name evidence="2" type="ORF">G3T16_18190</name>
</gene>
<feature type="transmembrane region" description="Helical" evidence="1">
    <location>
        <begin position="6"/>
        <end position="24"/>
    </location>
</feature>
<organism evidence="2 3">
    <name type="scientific">Kineobactrum salinum</name>
    <dbReference type="NCBI Taxonomy" id="2708301"/>
    <lineage>
        <taxon>Bacteria</taxon>
        <taxon>Pseudomonadati</taxon>
        <taxon>Pseudomonadota</taxon>
        <taxon>Gammaproteobacteria</taxon>
        <taxon>Cellvibrionales</taxon>
        <taxon>Halieaceae</taxon>
        <taxon>Kineobactrum</taxon>
    </lineage>
</organism>
<evidence type="ECO:0000313" key="3">
    <source>
        <dbReference type="Proteomes" id="UP000477680"/>
    </source>
</evidence>
<evidence type="ECO:0000256" key="1">
    <source>
        <dbReference type="SAM" id="Phobius"/>
    </source>
</evidence>
<dbReference type="Proteomes" id="UP000477680">
    <property type="component" value="Chromosome"/>
</dbReference>
<dbReference type="AlphaFoldDB" id="A0A6C0UAU0"/>
<keyword evidence="3" id="KW-1185">Reference proteome</keyword>